<evidence type="ECO:0000256" key="4">
    <source>
        <dbReference type="ARBA" id="ARBA00022763"/>
    </source>
</evidence>
<dbReference type="STRING" id="1798377.A2872_04725"/>
<dbReference type="Gene3D" id="1.10.340.30">
    <property type="entry name" value="Hypothetical protein, domain 2"/>
    <property type="match status" value="1"/>
</dbReference>
<dbReference type="SMART" id="SM00278">
    <property type="entry name" value="HhH1"/>
    <property type="match status" value="1"/>
</dbReference>
<dbReference type="GO" id="GO:0032993">
    <property type="term" value="C:protein-DNA complex"/>
    <property type="evidence" value="ECO:0007669"/>
    <property type="project" value="TreeGrafter"/>
</dbReference>
<dbReference type="GO" id="GO:0032131">
    <property type="term" value="F:alkylated DNA binding"/>
    <property type="evidence" value="ECO:0007669"/>
    <property type="project" value="TreeGrafter"/>
</dbReference>
<comment type="similarity">
    <text evidence="2">Belongs to the alkylbase DNA glycosidase AlkA family.</text>
</comment>
<dbReference type="InterPro" id="IPR003583">
    <property type="entry name" value="Hlx-hairpin-Hlx_DNA-bd_motif"/>
</dbReference>
<dbReference type="GO" id="GO:0008725">
    <property type="term" value="F:DNA-3-methyladenine glycosylase activity"/>
    <property type="evidence" value="ECO:0007669"/>
    <property type="project" value="TreeGrafter"/>
</dbReference>
<dbReference type="CDD" id="cd00056">
    <property type="entry name" value="ENDO3c"/>
    <property type="match status" value="1"/>
</dbReference>
<dbReference type="PANTHER" id="PTHR43003">
    <property type="entry name" value="DNA-3-METHYLADENINE GLYCOSYLASE"/>
    <property type="match status" value="1"/>
</dbReference>
<comment type="caution">
    <text evidence="8">The sequence shown here is derived from an EMBL/GenBank/DDBJ whole genome shotgun (WGS) entry which is preliminary data.</text>
</comment>
<dbReference type="PANTHER" id="PTHR43003:SF5">
    <property type="entry name" value="DNA-3-METHYLADENINE GLYCOSYLASE"/>
    <property type="match status" value="1"/>
</dbReference>
<dbReference type="GO" id="GO:0043916">
    <property type="term" value="F:DNA-7-methylguanine glycosylase activity"/>
    <property type="evidence" value="ECO:0007669"/>
    <property type="project" value="TreeGrafter"/>
</dbReference>
<dbReference type="EC" id="3.2.2.21" evidence="3"/>
<gene>
    <name evidence="8" type="ORF">A2872_04725</name>
</gene>
<feature type="domain" description="Helix-hairpin-helix DNA-binding motif class 1" evidence="6">
    <location>
        <begin position="121"/>
        <end position="140"/>
    </location>
</feature>
<keyword evidence="5" id="KW-0234">DNA repair</keyword>
<keyword evidence="4" id="KW-0227">DNA damage</keyword>
<comment type="catalytic activity">
    <reaction evidence="1">
        <text>Hydrolysis of alkylated DNA, releasing 3-methyladenine, 3-methylguanine, 7-methylguanine and 7-methyladenine.</text>
        <dbReference type="EC" id="3.2.2.21"/>
    </reaction>
</comment>
<sequence length="205" mass="23786">MWVKAYSHLTKDPVLKKILTKDHLFEFKVSKNLYEAIVGNIIGQQLSNKPAEIIKTRFRNLFSKKTFPSPKEVLNMSDEKLRACGMSWAKVRYIKNLSQAVTDKTIDIKELSLLDDEKVIESLIKIKGIGRWTAEMILIFHLAREDVFSVGDLGLRTAVAKLYNLDRSDLKKIEKISWNWKPYRSFASRFLWKYLDSLKSAKTLS</sequence>
<dbReference type="EMBL" id="MFJG01000030">
    <property type="protein sequence ID" value="OGG05717.1"/>
    <property type="molecule type" value="Genomic_DNA"/>
</dbReference>
<evidence type="ECO:0000259" key="6">
    <source>
        <dbReference type="SMART" id="SM00278"/>
    </source>
</evidence>
<dbReference type="InterPro" id="IPR051912">
    <property type="entry name" value="Alkylbase_DNA_Glycosylase/TA"/>
</dbReference>
<accession>A0A1F5Z0L1</accession>
<dbReference type="AlphaFoldDB" id="A0A1F5Z0L1"/>
<dbReference type="FunFam" id="1.10.340.30:FF:000004">
    <property type="entry name" value="DNA-3-methyladenine glycosylase II"/>
    <property type="match status" value="1"/>
</dbReference>
<evidence type="ECO:0000256" key="5">
    <source>
        <dbReference type="ARBA" id="ARBA00023204"/>
    </source>
</evidence>
<evidence type="ECO:0000313" key="8">
    <source>
        <dbReference type="EMBL" id="OGG05717.1"/>
    </source>
</evidence>
<reference evidence="8 9" key="1">
    <citation type="journal article" date="2016" name="Nat. Commun.">
        <title>Thousands of microbial genomes shed light on interconnected biogeochemical processes in an aquifer system.</title>
        <authorList>
            <person name="Anantharaman K."/>
            <person name="Brown C.T."/>
            <person name="Hug L.A."/>
            <person name="Sharon I."/>
            <person name="Castelle C.J."/>
            <person name="Probst A.J."/>
            <person name="Thomas B.C."/>
            <person name="Singh A."/>
            <person name="Wilkins M.J."/>
            <person name="Karaoz U."/>
            <person name="Brodie E.L."/>
            <person name="Williams K.H."/>
            <person name="Hubbard S.S."/>
            <person name="Banfield J.F."/>
        </authorList>
    </citation>
    <scope>NUCLEOTIDE SEQUENCE [LARGE SCALE GENOMIC DNA]</scope>
</reference>
<dbReference type="SUPFAM" id="SSF48150">
    <property type="entry name" value="DNA-glycosylase"/>
    <property type="match status" value="1"/>
</dbReference>
<feature type="domain" description="HhH-GPD" evidence="7">
    <location>
        <begin position="42"/>
        <end position="196"/>
    </location>
</feature>
<evidence type="ECO:0000256" key="3">
    <source>
        <dbReference type="ARBA" id="ARBA00012000"/>
    </source>
</evidence>
<dbReference type="InterPro" id="IPR003265">
    <property type="entry name" value="HhH-GPD_domain"/>
</dbReference>
<dbReference type="Proteomes" id="UP000178681">
    <property type="component" value="Unassembled WGS sequence"/>
</dbReference>
<evidence type="ECO:0000256" key="1">
    <source>
        <dbReference type="ARBA" id="ARBA00000086"/>
    </source>
</evidence>
<dbReference type="SMART" id="SM00478">
    <property type="entry name" value="ENDO3c"/>
    <property type="match status" value="1"/>
</dbReference>
<dbReference type="GO" id="GO:0005737">
    <property type="term" value="C:cytoplasm"/>
    <property type="evidence" value="ECO:0007669"/>
    <property type="project" value="TreeGrafter"/>
</dbReference>
<evidence type="ECO:0000256" key="2">
    <source>
        <dbReference type="ARBA" id="ARBA00010817"/>
    </source>
</evidence>
<dbReference type="Pfam" id="PF00730">
    <property type="entry name" value="HhH-GPD"/>
    <property type="match status" value="1"/>
</dbReference>
<evidence type="ECO:0000313" key="9">
    <source>
        <dbReference type="Proteomes" id="UP000178681"/>
    </source>
</evidence>
<organism evidence="8 9">
    <name type="scientific">Candidatus Gottesmanbacteria bacterium RIFCSPHIGHO2_01_FULL_42_12</name>
    <dbReference type="NCBI Taxonomy" id="1798377"/>
    <lineage>
        <taxon>Bacteria</taxon>
        <taxon>Candidatus Gottesmaniibacteriota</taxon>
    </lineage>
</organism>
<name>A0A1F5Z0L1_9BACT</name>
<dbReference type="InterPro" id="IPR011257">
    <property type="entry name" value="DNA_glycosylase"/>
</dbReference>
<evidence type="ECO:0000259" key="7">
    <source>
        <dbReference type="SMART" id="SM00478"/>
    </source>
</evidence>
<protein>
    <recommendedName>
        <fullName evidence="3">DNA-3-methyladenine glycosylase II</fullName>
        <ecNumber evidence="3">3.2.2.21</ecNumber>
    </recommendedName>
</protein>
<dbReference type="Gene3D" id="1.10.1670.40">
    <property type="match status" value="1"/>
</dbReference>
<dbReference type="GO" id="GO:0006307">
    <property type="term" value="P:DNA alkylation repair"/>
    <property type="evidence" value="ECO:0007669"/>
    <property type="project" value="TreeGrafter"/>
</dbReference>
<dbReference type="GO" id="GO:0006285">
    <property type="term" value="P:base-excision repair, AP site formation"/>
    <property type="evidence" value="ECO:0007669"/>
    <property type="project" value="TreeGrafter"/>
</dbReference>
<proteinExistence type="inferred from homology"/>